<feature type="transmembrane region" description="Helical" evidence="1">
    <location>
        <begin position="230"/>
        <end position="247"/>
    </location>
</feature>
<comment type="similarity">
    <text evidence="1">Belongs to the vitamin uptake transporter (VUT/ECF) (TC 2.A.88) family. Q precursor transporter subfamily.</text>
</comment>
<dbReference type="PANTHER" id="PTHR34300">
    <property type="entry name" value="QUEUOSINE PRECURSOR TRANSPORTER-RELATED"/>
    <property type="match status" value="1"/>
</dbReference>
<keyword evidence="1" id="KW-0813">Transport</keyword>
<dbReference type="Proteomes" id="UP000262917">
    <property type="component" value="Unassembled WGS sequence"/>
</dbReference>
<evidence type="ECO:0000256" key="1">
    <source>
        <dbReference type="HAMAP-Rule" id="MF_02088"/>
    </source>
</evidence>
<dbReference type="HAMAP" id="MF_02088">
    <property type="entry name" value="Q_prec_transport"/>
    <property type="match status" value="1"/>
</dbReference>
<evidence type="ECO:0000313" key="3">
    <source>
        <dbReference type="Proteomes" id="UP000262917"/>
    </source>
</evidence>
<proteinExistence type="inferred from homology"/>
<name>A0A372DRV2_9GAMM</name>
<comment type="subcellular location">
    <subcellularLocation>
        <location evidence="1">Cell inner membrane</location>
        <topology evidence="1">Multi-pass membrane protein</topology>
    </subcellularLocation>
</comment>
<keyword evidence="1" id="KW-1003">Cell membrane</keyword>
<dbReference type="Pfam" id="PF02592">
    <property type="entry name" value="Vut_1"/>
    <property type="match status" value="1"/>
</dbReference>
<dbReference type="AlphaFoldDB" id="A0A372DRV2"/>
<comment type="function">
    <text evidence="1">Involved in the import of queuosine (Q) precursors, required for Q precursor salvage.</text>
</comment>
<gene>
    <name evidence="2" type="ORF">D0Y53_00275</name>
</gene>
<keyword evidence="3" id="KW-1185">Reference proteome</keyword>
<feature type="transmembrane region" description="Helical" evidence="1">
    <location>
        <begin position="70"/>
        <end position="90"/>
    </location>
</feature>
<reference evidence="2 3" key="1">
    <citation type="submission" date="2018-08" db="EMBL/GenBank/DDBJ databases">
        <title>Lysobacter weifangensis sp. nov., a new member of the family 'Xanthomonadaceae', isolated from soil in a farmland.</title>
        <authorList>
            <person name="Zhao H."/>
        </authorList>
    </citation>
    <scope>NUCLEOTIDE SEQUENCE [LARGE SCALE GENOMIC DNA]</scope>
    <source>
        <strain evidence="2 3">WF-2</strain>
    </source>
</reference>
<protein>
    <recommendedName>
        <fullName evidence="1">Probable queuosine precursor transporter</fullName>
        <shortName evidence="1">Q precursor transporter</shortName>
    </recommendedName>
</protein>
<evidence type="ECO:0000313" key="2">
    <source>
        <dbReference type="EMBL" id="RFP62300.1"/>
    </source>
</evidence>
<dbReference type="PANTHER" id="PTHR34300:SF2">
    <property type="entry name" value="QUEUOSINE PRECURSOR TRANSPORTER-RELATED"/>
    <property type="match status" value="1"/>
</dbReference>
<feature type="transmembrane region" description="Helical" evidence="1">
    <location>
        <begin position="26"/>
        <end position="50"/>
    </location>
</feature>
<dbReference type="GO" id="GO:0022857">
    <property type="term" value="F:transmembrane transporter activity"/>
    <property type="evidence" value="ECO:0007669"/>
    <property type="project" value="UniProtKB-UniRule"/>
</dbReference>
<dbReference type="InterPro" id="IPR003744">
    <property type="entry name" value="YhhQ"/>
</dbReference>
<feature type="transmembrane region" description="Helical" evidence="1">
    <location>
        <begin position="102"/>
        <end position="123"/>
    </location>
</feature>
<comment type="caution">
    <text evidence="2">The sequence shown here is derived from an EMBL/GenBank/DDBJ whole genome shotgun (WGS) entry which is preliminary data.</text>
</comment>
<dbReference type="EMBL" id="QVPD01000001">
    <property type="protein sequence ID" value="RFP62300.1"/>
    <property type="molecule type" value="Genomic_DNA"/>
</dbReference>
<sequence length="270" mass="29528">MQSTEHGQSGLRSAGLALLDDRAVRLFVGLAAFFCVNAVLAEFIGVKIFALEDTLGIRPLEWNLFGQSGSLNFTAGTLLWPIVFIMTDTVNEYYGKRGVRLISWLAAGLIAYGFVFAFVAIHLAPASWWVTVVAEEGVPDYQAAFAAVFGQGLWTIWGSLIAFIVGQLIDVHVFHRIRRATGERHAWLRATGSTAVSQLVDSFVVLYIAFVIGPQHWPTSLFLAVGTLNYGYKMLAAIALIPLLYLARAGIHRYLGRARADALRLRAAAG</sequence>
<dbReference type="GO" id="GO:0005886">
    <property type="term" value="C:plasma membrane"/>
    <property type="evidence" value="ECO:0007669"/>
    <property type="project" value="UniProtKB-SubCell"/>
</dbReference>
<keyword evidence="1" id="KW-0812">Transmembrane</keyword>
<feature type="transmembrane region" description="Helical" evidence="1">
    <location>
        <begin position="143"/>
        <end position="165"/>
    </location>
</feature>
<dbReference type="OrthoDB" id="9805479at2"/>
<organism evidence="2 3">
    <name type="scientific">Cognatiluteimonas weifangensis</name>
    <dbReference type="NCBI Taxonomy" id="2303539"/>
    <lineage>
        <taxon>Bacteria</taxon>
        <taxon>Pseudomonadati</taxon>
        <taxon>Pseudomonadota</taxon>
        <taxon>Gammaproteobacteria</taxon>
        <taxon>Lysobacterales</taxon>
        <taxon>Lysobacteraceae</taxon>
        <taxon>Cognatiluteimonas</taxon>
    </lineage>
</organism>
<keyword evidence="1" id="KW-1133">Transmembrane helix</keyword>
<accession>A0A372DRV2</accession>
<keyword evidence="1" id="KW-0997">Cell inner membrane</keyword>
<feature type="transmembrane region" description="Helical" evidence="1">
    <location>
        <begin position="186"/>
        <end position="210"/>
    </location>
</feature>
<dbReference type="RefSeq" id="WP_117201120.1">
    <property type="nucleotide sequence ID" value="NZ_JBHTBK010000006.1"/>
</dbReference>
<keyword evidence="1" id="KW-0472">Membrane</keyword>
<dbReference type="NCBIfam" id="TIGR00697">
    <property type="entry name" value="queuosine precursor transporter"/>
    <property type="match status" value="1"/>
</dbReference>